<feature type="transmembrane region" description="Helical" evidence="1">
    <location>
        <begin position="5"/>
        <end position="26"/>
    </location>
</feature>
<keyword evidence="1" id="KW-0472">Membrane</keyword>
<accession>A0A6J4HZN1</accession>
<dbReference type="EMBL" id="CADCTQ010000121">
    <property type="protein sequence ID" value="CAA9238144.1"/>
    <property type="molecule type" value="Genomic_DNA"/>
</dbReference>
<dbReference type="PROSITE" id="PS51257">
    <property type="entry name" value="PROKAR_LIPOPROTEIN"/>
    <property type="match status" value="1"/>
</dbReference>
<gene>
    <name evidence="2" type="ORF">AVDCRST_MAG56-1317</name>
</gene>
<evidence type="ECO:0000256" key="1">
    <source>
        <dbReference type="SAM" id="Phobius"/>
    </source>
</evidence>
<keyword evidence="1" id="KW-0812">Transmembrane</keyword>
<evidence type="ECO:0008006" key="3">
    <source>
        <dbReference type="Google" id="ProtNLM"/>
    </source>
</evidence>
<sequence length="56" mass="6189">MKPQVFFNIIMILLVTVSLSSCAVVGDIFEAGMWIGVIGVVLVVALVFWIFGKLFR</sequence>
<name>A0A6J4HZN1_9SPHI</name>
<keyword evidence="1" id="KW-1133">Transmembrane helix</keyword>
<feature type="transmembrane region" description="Helical" evidence="1">
    <location>
        <begin position="32"/>
        <end position="51"/>
    </location>
</feature>
<organism evidence="2">
    <name type="scientific">uncultured Cytophagales bacterium</name>
    <dbReference type="NCBI Taxonomy" id="158755"/>
    <lineage>
        <taxon>Bacteria</taxon>
        <taxon>Pseudomonadati</taxon>
        <taxon>Bacteroidota</taxon>
        <taxon>Sphingobacteriia</taxon>
        <taxon>Sphingobacteriales</taxon>
        <taxon>environmental samples</taxon>
    </lineage>
</organism>
<dbReference type="AlphaFoldDB" id="A0A6J4HZN1"/>
<evidence type="ECO:0000313" key="2">
    <source>
        <dbReference type="EMBL" id="CAA9238144.1"/>
    </source>
</evidence>
<reference evidence="2" key="1">
    <citation type="submission" date="2020-02" db="EMBL/GenBank/DDBJ databases">
        <authorList>
            <person name="Meier V. D."/>
        </authorList>
    </citation>
    <scope>NUCLEOTIDE SEQUENCE</scope>
    <source>
        <strain evidence="2">AVDCRST_MAG56</strain>
    </source>
</reference>
<protein>
    <recommendedName>
        <fullName evidence="3">Phosphatidate cytidylyltransferase</fullName>
    </recommendedName>
</protein>
<proteinExistence type="predicted"/>